<organism evidence="9 10">
    <name type="scientific">Candidatus Nitrosarchaeum limnium BG20</name>
    <dbReference type="NCBI Taxonomy" id="859192"/>
    <lineage>
        <taxon>Archaea</taxon>
        <taxon>Nitrososphaerota</taxon>
        <taxon>Nitrososphaeria</taxon>
        <taxon>Nitrosopumilales</taxon>
        <taxon>Nitrosopumilaceae</taxon>
        <taxon>Nitrosarchaeum</taxon>
    </lineage>
</organism>
<dbReference type="GO" id="GO:0006146">
    <property type="term" value="P:adenine catabolic process"/>
    <property type="evidence" value="ECO:0007669"/>
    <property type="project" value="InterPro"/>
</dbReference>
<dbReference type="SUPFAM" id="SSF51338">
    <property type="entry name" value="Composite domain of metallo-dependent hydrolases"/>
    <property type="match status" value="1"/>
</dbReference>
<dbReference type="SUPFAM" id="SSF51556">
    <property type="entry name" value="Metallo-dependent hydrolases"/>
    <property type="match status" value="1"/>
</dbReference>
<keyword evidence="4 6" id="KW-0464">Manganese</keyword>
<sequence length="594" mass="65221">MQIPTKFVTSSLANSISSLNSVAMGDKKADLILKNCTLLSVYTKEIIPKIQIAIVKDRIAYVGPDAVHTIGPKTIVIDIKEKYVSPGFADPHLHIDQFVLPSELAKKSLLCGVTSLFSDPIDIVSVSGYKGFQEFLKLGEDLPIRIFQVVPGGLPVDRKFSHGKSLSLSQEKLAIKHPNVLGLGEVFSWTKVTLRDSKTMQSLYSMLEKDCVINGHTAGASEKKLNAYVASGILSCHEPINFEQVLERLRLGMWIMIREGSIRRDLKEIISCVMSNGINLDRLMFCSDGLDPLDIVKYGHIDHCVRESIKLGLHPIDAISMASKNCFDYYNMSKDLGGIAPGKLADILIFDDLNSIKPNKVFVGGKLVVSNGHFVTSIKKKIIPPWIKKTVKLKELSPKDFVIKSKKNTVFANTILMQTEIITKLGSVELVSKDGSVHASFDKDVWKVAAFDRIRGTNKHSIGFLENFGADIGALASTWSFHENDMIVIGSNDSDMSIAANTLIKNQGGLVVIKSGKIIASLPLQLAGIVSTDSFENVLSNFEQINKSIVDSGCKFSRPHLIPLFLPFLALPSARITSGGIVDVKRRSYVNPIQ</sequence>
<dbReference type="Gene3D" id="3.20.20.140">
    <property type="entry name" value="Metal-dependent hydrolases"/>
    <property type="match status" value="1"/>
</dbReference>
<proteinExistence type="inferred from homology"/>
<dbReference type="InterPro" id="IPR006679">
    <property type="entry name" value="Adenine_deam"/>
</dbReference>
<dbReference type="PANTHER" id="PTHR11113:SF2">
    <property type="entry name" value="ADENINE DEAMINASE"/>
    <property type="match status" value="1"/>
</dbReference>
<evidence type="ECO:0000259" key="8">
    <source>
        <dbReference type="Pfam" id="PF13382"/>
    </source>
</evidence>
<keyword evidence="3 6" id="KW-0378">Hydrolase</keyword>
<dbReference type="AlphaFoldDB" id="S2E2H4"/>
<dbReference type="InterPro" id="IPR011059">
    <property type="entry name" value="Metal-dep_hydrolase_composite"/>
</dbReference>
<feature type="domain" description="Adenine deaminase C-terminal" evidence="8">
    <location>
        <begin position="421"/>
        <end position="587"/>
    </location>
</feature>
<dbReference type="Proteomes" id="UP000014065">
    <property type="component" value="Unassembled WGS sequence"/>
</dbReference>
<dbReference type="HAMAP" id="MF_01518">
    <property type="entry name" value="Adenine_deamin"/>
    <property type="match status" value="1"/>
</dbReference>
<comment type="caution">
    <text evidence="9">The sequence shown here is derived from an EMBL/GenBank/DDBJ whole genome shotgun (WGS) entry which is preliminary data.</text>
</comment>
<dbReference type="InterPro" id="IPR006680">
    <property type="entry name" value="Amidohydro-rel"/>
</dbReference>
<dbReference type="PATRIC" id="fig|859192.6.peg.1236"/>
<dbReference type="InterPro" id="IPR032466">
    <property type="entry name" value="Metal_Hydrolase"/>
</dbReference>
<dbReference type="Gene3D" id="2.30.40.10">
    <property type="entry name" value="Urease, subunit C, domain 1"/>
    <property type="match status" value="1"/>
</dbReference>
<dbReference type="PANTHER" id="PTHR11113">
    <property type="entry name" value="N-ACETYLGLUCOSAMINE-6-PHOSPHATE DEACETYLASE"/>
    <property type="match status" value="1"/>
</dbReference>
<name>S2E2H4_9ARCH</name>
<dbReference type="EMBL" id="AHJG01000180">
    <property type="protein sequence ID" value="EPA05510.1"/>
    <property type="molecule type" value="Genomic_DNA"/>
</dbReference>
<feature type="domain" description="Amidohydrolase-related" evidence="7">
    <location>
        <begin position="83"/>
        <end position="368"/>
    </location>
</feature>
<evidence type="ECO:0000313" key="9">
    <source>
        <dbReference type="EMBL" id="EPA05510.1"/>
    </source>
</evidence>
<comment type="similarity">
    <text evidence="1 6">Belongs to the metallo-dependent hydrolases superfamily. Adenine deaminase family.</text>
</comment>
<evidence type="ECO:0000256" key="3">
    <source>
        <dbReference type="ARBA" id="ARBA00022801"/>
    </source>
</evidence>
<evidence type="ECO:0000259" key="7">
    <source>
        <dbReference type="Pfam" id="PF01979"/>
    </source>
</evidence>
<evidence type="ECO:0000256" key="2">
    <source>
        <dbReference type="ARBA" id="ARBA00012782"/>
    </source>
</evidence>
<reference evidence="9 10" key="1">
    <citation type="journal article" date="2012" name="J. Bacteriol.">
        <title>Genome Sequence of "Candidatus Nitrosoarchaeum limnia" BG20, a Low-Salinity Ammonia-Oxidizing Archaeon from the San Francisco Bay Estuary.</title>
        <authorList>
            <person name="Mosier A.C."/>
            <person name="Allen E.E."/>
            <person name="Kim M."/>
            <person name="Ferriera S."/>
            <person name="Francis C.A."/>
        </authorList>
    </citation>
    <scope>NUCLEOTIDE SEQUENCE [LARGE SCALE GENOMIC DNA]</scope>
    <source>
        <strain evidence="9 10">BG20</strain>
    </source>
</reference>
<evidence type="ECO:0000256" key="1">
    <source>
        <dbReference type="ARBA" id="ARBA00006773"/>
    </source>
</evidence>
<dbReference type="GO" id="GO:0000034">
    <property type="term" value="F:adenine deaminase activity"/>
    <property type="evidence" value="ECO:0007669"/>
    <property type="project" value="UniProtKB-UniRule"/>
</dbReference>
<dbReference type="InterPro" id="IPR026912">
    <property type="entry name" value="Adenine_deam_C"/>
</dbReference>
<comment type="catalytic activity">
    <reaction evidence="5 6">
        <text>adenine + H2O + H(+) = hypoxanthine + NH4(+)</text>
        <dbReference type="Rhea" id="RHEA:23688"/>
        <dbReference type="ChEBI" id="CHEBI:15377"/>
        <dbReference type="ChEBI" id="CHEBI:15378"/>
        <dbReference type="ChEBI" id="CHEBI:16708"/>
        <dbReference type="ChEBI" id="CHEBI:17368"/>
        <dbReference type="ChEBI" id="CHEBI:28938"/>
        <dbReference type="EC" id="3.5.4.2"/>
    </reaction>
</comment>
<evidence type="ECO:0000256" key="6">
    <source>
        <dbReference type="HAMAP-Rule" id="MF_01518"/>
    </source>
</evidence>
<evidence type="ECO:0000256" key="5">
    <source>
        <dbReference type="ARBA" id="ARBA00047720"/>
    </source>
</evidence>
<evidence type="ECO:0000256" key="4">
    <source>
        <dbReference type="ARBA" id="ARBA00023211"/>
    </source>
</evidence>
<evidence type="ECO:0000313" key="10">
    <source>
        <dbReference type="Proteomes" id="UP000014065"/>
    </source>
</evidence>
<dbReference type="Pfam" id="PF01979">
    <property type="entry name" value="Amidohydro_1"/>
    <property type="match status" value="1"/>
</dbReference>
<dbReference type="EC" id="3.5.4.2" evidence="2 6"/>
<protein>
    <recommendedName>
        <fullName evidence="2 6">Adenine deaminase</fullName>
        <shortName evidence="6">Adenase</shortName>
        <shortName evidence="6">Adenine aminase</shortName>
        <ecNumber evidence="2 6">3.5.4.2</ecNumber>
    </recommendedName>
</protein>
<comment type="cofactor">
    <cofactor evidence="6">
        <name>Mn(2+)</name>
        <dbReference type="ChEBI" id="CHEBI:29035"/>
    </cofactor>
</comment>
<gene>
    <name evidence="6" type="primary">ade</name>
    <name evidence="9" type="ORF">BG20_I0244</name>
</gene>
<accession>S2E2H4</accession>
<keyword evidence="10" id="KW-1185">Reference proteome</keyword>
<dbReference type="Pfam" id="PF13382">
    <property type="entry name" value="Adenine_deam_C"/>
    <property type="match status" value="1"/>
</dbReference>